<organism evidence="1 2">
    <name type="scientific">Gordonia phthalatica</name>
    <dbReference type="NCBI Taxonomy" id="1136941"/>
    <lineage>
        <taxon>Bacteria</taxon>
        <taxon>Bacillati</taxon>
        <taxon>Actinomycetota</taxon>
        <taxon>Actinomycetes</taxon>
        <taxon>Mycobacteriales</taxon>
        <taxon>Gordoniaceae</taxon>
        <taxon>Gordonia</taxon>
    </lineage>
</organism>
<dbReference type="OrthoDB" id="4366353at2"/>
<dbReference type="STRING" id="1136941.ACH46_03695"/>
<dbReference type="KEGG" id="goq:ACH46_03695"/>
<evidence type="ECO:0000313" key="1">
    <source>
        <dbReference type="EMBL" id="ALG83776.1"/>
    </source>
</evidence>
<protein>
    <submittedName>
        <fullName evidence="1">Uncharacterized protein</fullName>
    </submittedName>
</protein>
<dbReference type="PATRIC" id="fig|1136941.3.peg.751"/>
<dbReference type="AlphaFoldDB" id="A0A0N9NDX2"/>
<sequence length="524" mass="54467">MRKSLIAAAGAAVLLVVVLILTLAGAILPSVEGTARPNEATRALSDLNKASTALADAPGAEYDGLITISTTSGSVKVRVTGLTVTAAGDVQGKVQQGSDGQADWLQIGDKTYAKGGDTFWKNHPISKQPKSVTMATPPADQWVSVPESFLGIDLRAALRPARLGLNLSQQDTALGDTDLQGQSVGLIGETPDKRVATGKDPIGVSEIDVEENDGGIEGSRRFQAGSLTVGVNEAGDVVALRGPLGKGYGGDTMKVEADLTVQKLNGDAVRGAYSTIKSSLQGAKIGATDVTIGDPTGDLTCNRGGDCVISYDVSNTSPSLTRGTASVKMDTSFKKGDKEFATCTVTVAVPLNGRSNLTCRTPFGAPADVNSGTRFTVTVNGEIDDAALTAALEQGQKVADSATGWTPTAPKALTAAREYNRQVAVAPSNYVYKVGAYGFDGRERDGTLLLVHGPGYESHVLPDGTMDPAWKGTEELLTQARDARSAAGDKPVRMVFDEPRVADAVRALLIANNIERVEVVAAVL</sequence>
<evidence type="ECO:0000313" key="2">
    <source>
        <dbReference type="Proteomes" id="UP000063789"/>
    </source>
</evidence>
<reference evidence="2" key="1">
    <citation type="submission" date="2015-06" db="EMBL/GenBank/DDBJ databases">
        <title>Complete genome sequence and metabolic analysis of phthalate degradation pathway in Gordonia sp. QH-11.</title>
        <authorList>
            <person name="Jin D."/>
            <person name="Kong X."/>
            <person name="Bai Z."/>
        </authorList>
    </citation>
    <scope>NUCLEOTIDE SEQUENCE [LARGE SCALE GENOMIC DNA]</scope>
    <source>
        <strain evidence="2">QH-11</strain>
    </source>
</reference>
<dbReference type="Proteomes" id="UP000063789">
    <property type="component" value="Chromosome"/>
</dbReference>
<name>A0A0N9NDX2_9ACTN</name>
<keyword evidence="2" id="KW-1185">Reference proteome</keyword>
<dbReference type="EMBL" id="CP011853">
    <property type="protein sequence ID" value="ALG83776.1"/>
    <property type="molecule type" value="Genomic_DNA"/>
</dbReference>
<accession>A0A0N9NDX2</accession>
<proteinExistence type="predicted"/>
<gene>
    <name evidence="1" type="ORF">ACH46_03695</name>
</gene>
<dbReference type="RefSeq" id="WP_062391735.1">
    <property type="nucleotide sequence ID" value="NZ_CP011853.1"/>
</dbReference>
<reference evidence="1 2" key="2">
    <citation type="journal article" date="2017" name="Int. J. Syst. Evol. Microbiol.">
        <title>Gordonia phthalatica sp. nov., a di-n-butyl phthalate-degrading bacterium isolated from activated sludge.</title>
        <authorList>
            <person name="Jin D."/>
            <person name="Kong X."/>
            <person name="Jia M."/>
            <person name="Yu X."/>
            <person name="Wang X."/>
            <person name="Zhuang X."/>
            <person name="Deng Y."/>
            <person name="Bai Z."/>
        </authorList>
    </citation>
    <scope>NUCLEOTIDE SEQUENCE [LARGE SCALE GENOMIC DNA]</scope>
    <source>
        <strain evidence="1 2">QH-11</strain>
    </source>
</reference>